<protein>
    <submittedName>
        <fullName evidence="5">DeoR family transcriptional regulator</fullName>
    </submittedName>
</protein>
<dbReference type="PROSITE" id="PS00894">
    <property type="entry name" value="HTH_DEOR_1"/>
    <property type="match status" value="1"/>
</dbReference>
<proteinExistence type="predicted"/>
<sequence length="353" mass="42341">MIWEQLTEAKINRKIKLLNCLKQQPMRVKQFAEEIGVSTKTVRRDLAELEKTKGHFFTKGVIVWENAEVYHQLYFDLLQESEAFNVFRHFLWKHPIPYKRGTYRHLNEKLLKLNLSLTKEGLIGNDAVLFQLRWQYLLDFEVGNQKHVIEEKMFRFYQFIDAGHLDFALGWEYFVASPDHFNQFLARSLMPETVAYLLYFEEQKRYYDLFLSFYLQHQEVESILYRDARLCSYMLIKYLKIDDPRVQARLQLKLFRLLLDLSQGFPIGFINQLADFSSSPKLWRISKKMKELVVVLDNCPVTDLAYTLEKTVRDAYLCSFYVERYSTFSNDDFHNHFWQEEVMKEIEAKFLAT</sequence>
<keyword evidence="3" id="KW-0804">Transcription</keyword>
<dbReference type="Proteomes" id="UP000774130">
    <property type="component" value="Unassembled WGS sequence"/>
</dbReference>
<accession>A0ABS6T8T2</accession>
<dbReference type="EMBL" id="JAHUZB010000001">
    <property type="protein sequence ID" value="MBV7389312.1"/>
    <property type="molecule type" value="Genomic_DNA"/>
</dbReference>
<name>A0ABS6T8T2_9ENTE</name>
<evidence type="ECO:0000313" key="5">
    <source>
        <dbReference type="EMBL" id="MBV7389312.1"/>
    </source>
</evidence>
<dbReference type="Pfam" id="PF08220">
    <property type="entry name" value="HTH_DeoR"/>
    <property type="match status" value="1"/>
</dbReference>
<evidence type="ECO:0000313" key="6">
    <source>
        <dbReference type="Proteomes" id="UP000774130"/>
    </source>
</evidence>
<evidence type="ECO:0000256" key="3">
    <source>
        <dbReference type="ARBA" id="ARBA00023163"/>
    </source>
</evidence>
<evidence type="ECO:0000259" key="4">
    <source>
        <dbReference type="Pfam" id="PF08220"/>
    </source>
</evidence>
<keyword evidence="2" id="KW-0238">DNA-binding</keyword>
<reference evidence="5 6" key="1">
    <citation type="submission" date="2021-06" db="EMBL/GenBank/DDBJ databases">
        <title>Enterococcus alishanensis sp. nov., a novel lactic acid bacterium isolated from fresh coffee beans.</title>
        <authorList>
            <person name="Chen Y.-S."/>
        </authorList>
    </citation>
    <scope>NUCLEOTIDE SEQUENCE [LARGE SCALE GENOMIC DNA]</scope>
    <source>
        <strain evidence="5 6">ALS3</strain>
    </source>
</reference>
<keyword evidence="6" id="KW-1185">Reference proteome</keyword>
<dbReference type="InterPro" id="IPR018356">
    <property type="entry name" value="Tscrpt_reg_HTH_DeoR_CS"/>
</dbReference>
<feature type="domain" description="HTH deoR-type" evidence="4">
    <location>
        <begin position="16"/>
        <end position="51"/>
    </location>
</feature>
<organism evidence="5 6">
    <name type="scientific">Enterococcus alishanensis</name>
    <dbReference type="NCBI Taxonomy" id="1303817"/>
    <lineage>
        <taxon>Bacteria</taxon>
        <taxon>Bacillati</taxon>
        <taxon>Bacillota</taxon>
        <taxon>Bacilli</taxon>
        <taxon>Lactobacillales</taxon>
        <taxon>Enterococcaceae</taxon>
        <taxon>Enterococcus</taxon>
    </lineage>
</organism>
<gene>
    <name evidence="5" type="ORF">KUA55_01355</name>
</gene>
<dbReference type="InterPro" id="IPR001034">
    <property type="entry name" value="DeoR_HTH"/>
</dbReference>
<keyword evidence="1" id="KW-0805">Transcription regulation</keyword>
<comment type="caution">
    <text evidence="5">The sequence shown here is derived from an EMBL/GenBank/DDBJ whole genome shotgun (WGS) entry which is preliminary data.</text>
</comment>
<evidence type="ECO:0000256" key="2">
    <source>
        <dbReference type="ARBA" id="ARBA00023125"/>
    </source>
</evidence>
<dbReference type="RefSeq" id="WP_218324377.1">
    <property type="nucleotide sequence ID" value="NZ_JAHUZB010000001.1"/>
</dbReference>
<evidence type="ECO:0000256" key="1">
    <source>
        <dbReference type="ARBA" id="ARBA00023015"/>
    </source>
</evidence>